<dbReference type="EMBL" id="CP099799">
    <property type="protein sequence ID" value="USS00779.1"/>
    <property type="molecule type" value="Genomic_DNA"/>
</dbReference>
<reference evidence="3" key="2">
    <citation type="submission" date="2022-06" db="EMBL/GenBank/DDBJ databases">
        <authorList>
            <person name="Holder M.E."/>
            <person name="Ajami N.J."/>
            <person name="Petrosino J.F."/>
        </authorList>
    </citation>
    <scope>NUCLEOTIDE SEQUENCE</scope>
    <source>
        <strain evidence="3">RMA 8861</strain>
    </source>
</reference>
<dbReference type="Proteomes" id="UP001055437">
    <property type="component" value="Chromosome"/>
</dbReference>
<dbReference type="RefSeq" id="WP_120140728.1">
    <property type="nucleotide sequence ID" value="NZ_CP023671.1"/>
</dbReference>
<sequence length="249" mass="28954">MKQKLNKDKLITISLLPAMWLIYFLFEIFTGRVKDLYTLTLNLSLIFVFAFTGWIIYYSFEKNSKGLSFKNLSILFIILMIIDQGGKIIIKFFFFHKYFEIIPNFLSFNPIINSEGSWLNARFGFGVSFPILILVNALALFLFVELYRYYLNKGNKGFWSDMCFIFIFTGALCSLIDKVFYGGSLDFIGISNLFVADIKDIYINIGILFFIMCIYTSGYLSDNEDTTLKEDIQGIKKFLSFVKKDIFKL</sequence>
<dbReference type="AlphaFoldDB" id="A0A9N7JKS7"/>
<dbReference type="InterPro" id="IPR001872">
    <property type="entry name" value="Peptidase_A8"/>
</dbReference>
<accession>A0A9N7JKS7</accession>
<dbReference type="GeneID" id="303560385"/>
<keyword evidence="1" id="KW-0812">Transmembrane</keyword>
<feature type="transmembrane region" description="Helical" evidence="1">
    <location>
        <begin position="158"/>
        <end position="181"/>
    </location>
</feature>
<evidence type="ECO:0000313" key="2">
    <source>
        <dbReference type="EMBL" id="AYE34195.1"/>
    </source>
</evidence>
<feature type="transmembrane region" description="Helical" evidence="1">
    <location>
        <begin position="36"/>
        <end position="60"/>
    </location>
</feature>
<dbReference type="Proteomes" id="UP000280586">
    <property type="component" value="Chromosome"/>
</dbReference>
<reference evidence="2 4" key="1">
    <citation type="submission" date="2017-09" db="EMBL/GenBank/DDBJ databases">
        <authorList>
            <person name="Thomas P."/>
            <person name="Seyboldt C."/>
        </authorList>
    </citation>
    <scope>NUCLEOTIDE SEQUENCE [LARGE SCALE GENOMIC DNA]</scope>
    <source>
        <strain evidence="2 4">DSM 7534</strain>
    </source>
</reference>
<keyword evidence="1" id="KW-1133">Transmembrane helix</keyword>
<evidence type="ECO:0000256" key="1">
    <source>
        <dbReference type="SAM" id="Phobius"/>
    </source>
</evidence>
<keyword evidence="5" id="KW-1185">Reference proteome</keyword>
<dbReference type="GO" id="GO:0006508">
    <property type="term" value="P:proteolysis"/>
    <property type="evidence" value="ECO:0007669"/>
    <property type="project" value="InterPro"/>
</dbReference>
<feature type="transmembrane region" description="Helical" evidence="1">
    <location>
        <begin position="72"/>
        <end position="94"/>
    </location>
</feature>
<dbReference type="KEGG" id="csep:CP523_06825"/>
<organism evidence="2 4">
    <name type="scientific">Clostridium septicum</name>
    <dbReference type="NCBI Taxonomy" id="1504"/>
    <lineage>
        <taxon>Bacteria</taxon>
        <taxon>Bacillati</taxon>
        <taxon>Bacillota</taxon>
        <taxon>Clostridia</taxon>
        <taxon>Eubacteriales</taxon>
        <taxon>Clostridiaceae</taxon>
        <taxon>Clostridium</taxon>
    </lineage>
</organism>
<proteinExistence type="predicted"/>
<feature type="transmembrane region" description="Helical" evidence="1">
    <location>
        <begin position="123"/>
        <end position="146"/>
    </location>
</feature>
<evidence type="ECO:0000313" key="3">
    <source>
        <dbReference type="EMBL" id="USS00779.1"/>
    </source>
</evidence>
<protein>
    <submittedName>
        <fullName evidence="2">Peptidase A8</fullName>
    </submittedName>
    <submittedName>
        <fullName evidence="3">Signal peptidase II</fullName>
    </submittedName>
</protein>
<keyword evidence="1" id="KW-0472">Membrane</keyword>
<dbReference type="EMBL" id="CP023671">
    <property type="protein sequence ID" value="AYE34195.1"/>
    <property type="molecule type" value="Genomic_DNA"/>
</dbReference>
<gene>
    <name evidence="2" type="ORF">CP523_06825</name>
    <name evidence="3" type="ORF">NH397_15150</name>
</gene>
<feature type="transmembrane region" description="Helical" evidence="1">
    <location>
        <begin position="201"/>
        <end position="220"/>
    </location>
</feature>
<feature type="transmembrane region" description="Helical" evidence="1">
    <location>
        <begin position="12"/>
        <end position="30"/>
    </location>
</feature>
<dbReference type="GO" id="GO:0004190">
    <property type="term" value="F:aspartic-type endopeptidase activity"/>
    <property type="evidence" value="ECO:0007669"/>
    <property type="project" value="InterPro"/>
</dbReference>
<dbReference type="GO" id="GO:0016020">
    <property type="term" value="C:membrane"/>
    <property type="evidence" value="ECO:0007669"/>
    <property type="project" value="InterPro"/>
</dbReference>
<dbReference type="Pfam" id="PF01252">
    <property type="entry name" value="Peptidase_A8"/>
    <property type="match status" value="1"/>
</dbReference>
<evidence type="ECO:0000313" key="5">
    <source>
        <dbReference type="Proteomes" id="UP001055437"/>
    </source>
</evidence>
<evidence type="ECO:0000313" key="4">
    <source>
        <dbReference type="Proteomes" id="UP000280586"/>
    </source>
</evidence>
<name>A0A9N7JKS7_CLOSE</name>